<proteinExistence type="predicted"/>
<dbReference type="InterPro" id="IPR047817">
    <property type="entry name" value="ABC2_TM_bact-type"/>
</dbReference>
<dbReference type="InterPro" id="IPR013525">
    <property type="entry name" value="ABC2_TM"/>
</dbReference>
<dbReference type="Proteomes" id="UP000239863">
    <property type="component" value="Unassembled WGS sequence"/>
</dbReference>
<keyword evidence="4 5" id="KW-0472">Membrane</keyword>
<dbReference type="RefSeq" id="WP_104409743.1">
    <property type="nucleotide sequence ID" value="NZ_PTIS01000006.1"/>
</dbReference>
<feature type="transmembrane region" description="Helical" evidence="5">
    <location>
        <begin position="151"/>
        <end position="173"/>
    </location>
</feature>
<dbReference type="GO" id="GO:0140359">
    <property type="term" value="F:ABC-type transporter activity"/>
    <property type="evidence" value="ECO:0007669"/>
    <property type="project" value="InterPro"/>
</dbReference>
<dbReference type="PROSITE" id="PS51012">
    <property type="entry name" value="ABC_TM2"/>
    <property type="match status" value="1"/>
</dbReference>
<keyword evidence="3 5" id="KW-1133">Transmembrane helix</keyword>
<feature type="transmembrane region" description="Helical" evidence="5">
    <location>
        <begin position="21"/>
        <end position="46"/>
    </location>
</feature>
<feature type="domain" description="ABC transmembrane type-2" evidence="6">
    <location>
        <begin position="27"/>
        <end position="261"/>
    </location>
</feature>
<dbReference type="GO" id="GO:0043190">
    <property type="term" value="C:ATP-binding cassette (ABC) transporter complex"/>
    <property type="evidence" value="ECO:0007669"/>
    <property type="project" value="InterPro"/>
</dbReference>
<reference evidence="7 8" key="1">
    <citation type="submission" date="2018-02" db="EMBL/GenBank/DDBJ databases">
        <title>Genomic Encyclopedia of Archaeal and Bacterial Type Strains, Phase II (KMG-II): from individual species to whole genera.</title>
        <authorList>
            <person name="Goeker M."/>
        </authorList>
    </citation>
    <scope>NUCLEOTIDE SEQUENCE [LARGE SCALE GENOMIC DNA]</scope>
    <source>
        <strain evidence="7 8">DSM 15099</strain>
    </source>
</reference>
<dbReference type="InterPro" id="IPR051784">
    <property type="entry name" value="Nod_factor_ABC_transporter"/>
</dbReference>
<evidence type="ECO:0000256" key="3">
    <source>
        <dbReference type="ARBA" id="ARBA00022989"/>
    </source>
</evidence>
<evidence type="ECO:0000259" key="6">
    <source>
        <dbReference type="PROSITE" id="PS51012"/>
    </source>
</evidence>
<dbReference type="EMBL" id="PTIS01000006">
    <property type="protein sequence ID" value="PPK48607.1"/>
    <property type="molecule type" value="Genomic_DNA"/>
</dbReference>
<feature type="transmembrane region" description="Helical" evidence="5">
    <location>
        <begin position="66"/>
        <end position="87"/>
    </location>
</feature>
<dbReference type="OrthoDB" id="1414986at2"/>
<gene>
    <name evidence="7" type="ORF">BD821_106129</name>
</gene>
<evidence type="ECO:0000256" key="4">
    <source>
        <dbReference type="ARBA" id="ARBA00023136"/>
    </source>
</evidence>
<evidence type="ECO:0000256" key="1">
    <source>
        <dbReference type="ARBA" id="ARBA00004141"/>
    </source>
</evidence>
<dbReference type="STRING" id="37659.GCA_000703125_00632"/>
<keyword evidence="2 5" id="KW-0812">Transmembrane</keyword>
<comment type="caution">
    <text evidence="7">The sequence shown here is derived from an EMBL/GenBank/DDBJ whole genome shotgun (WGS) entry which is preliminary data.</text>
</comment>
<dbReference type="PANTHER" id="PTHR43229:SF2">
    <property type="entry name" value="NODULATION PROTEIN J"/>
    <property type="match status" value="1"/>
</dbReference>
<feature type="transmembrane region" description="Helical" evidence="5">
    <location>
        <begin position="240"/>
        <end position="261"/>
    </location>
</feature>
<evidence type="ECO:0000313" key="8">
    <source>
        <dbReference type="Proteomes" id="UP000239863"/>
    </source>
</evidence>
<feature type="transmembrane region" description="Helical" evidence="5">
    <location>
        <begin position="185"/>
        <end position="204"/>
    </location>
</feature>
<evidence type="ECO:0000313" key="7">
    <source>
        <dbReference type="EMBL" id="PPK48607.1"/>
    </source>
</evidence>
<protein>
    <submittedName>
        <fullName evidence="7">ABC-2 type transport system permease protein</fullName>
    </submittedName>
</protein>
<name>A0A2S6FYD6_9CLOT</name>
<evidence type="ECO:0000256" key="5">
    <source>
        <dbReference type="SAM" id="Phobius"/>
    </source>
</evidence>
<dbReference type="AlphaFoldDB" id="A0A2S6FYD6"/>
<dbReference type="PANTHER" id="PTHR43229">
    <property type="entry name" value="NODULATION PROTEIN J"/>
    <property type="match status" value="1"/>
</dbReference>
<dbReference type="Pfam" id="PF12698">
    <property type="entry name" value="ABC2_membrane_3"/>
    <property type="match status" value="1"/>
</dbReference>
<evidence type="ECO:0000256" key="2">
    <source>
        <dbReference type="ARBA" id="ARBA00022692"/>
    </source>
</evidence>
<feature type="transmembrane region" description="Helical" evidence="5">
    <location>
        <begin position="114"/>
        <end position="139"/>
    </location>
</feature>
<accession>A0A2S6FYD6</accession>
<organism evidence="7 8">
    <name type="scientific">Clostridium algidicarnis DSM 15099</name>
    <dbReference type="NCBI Taxonomy" id="1121295"/>
    <lineage>
        <taxon>Bacteria</taxon>
        <taxon>Bacillati</taxon>
        <taxon>Bacillota</taxon>
        <taxon>Clostridia</taxon>
        <taxon>Eubacteriales</taxon>
        <taxon>Clostridiaceae</taxon>
        <taxon>Clostridium</taxon>
    </lineage>
</organism>
<dbReference type="InterPro" id="IPR000412">
    <property type="entry name" value="ABC_2_transport"/>
</dbReference>
<sequence>MQRLRNIRAIAKKDLTQLIRYPTWMISLTIWPLIFPMIYILTGVVMAGSNGGGFKDFDKVAGTDNFSAFIVVGVMVWMWVNSVMWSFGTSLRDEQTRGTLESNWLCPINRFDMLIGGAMVSIVMGFFVVFVSFIEYRLLYGIKFTGNVLEWIIVFLSLIPGVYGFGSMFASLVLWAKETGAAVQLVRGIITIFCGISFPIMIMPQWMQNVANILPFTFGISAARKIMIQNLGIVGARDDILMCLLIGCIYLAIGRVCFMAVEKKVRDSGSLERF</sequence>
<comment type="subcellular location">
    <subcellularLocation>
        <location evidence="1">Membrane</location>
        <topology evidence="1">Multi-pass membrane protein</topology>
    </subcellularLocation>
</comment>
<dbReference type="PIRSF" id="PIRSF006648">
    <property type="entry name" value="DrrB"/>
    <property type="match status" value="1"/>
</dbReference>